<keyword evidence="2" id="KW-1185">Reference proteome</keyword>
<dbReference type="EMBL" id="CAJVPS010031689">
    <property type="protein sequence ID" value="CAG8733705.1"/>
    <property type="molecule type" value="Genomic_DNA"/>
</dbReference>
<name>A0A9N9NHY5_9GLOM</name>
<accession>A0A9N9NHY5</accession>
<protein>
    <submittedName>
        <fullName evidence="1">1173_t:CDS:1</fullName>
    </submittedName>
</protein>
<dbReference type="AlphaFoldDB" id="A0A9N9NHY5"/>
<organism evidence="1 2">
    <name type="scientific">Ambispora leptoticha</name>
    <dbReference type="NCBI Taxonomy" id="144679"/>
    <lineage>
        <taxon>Eukaryota</taxon>
        <taxon>Fungi</taxon>
        <taxon>Fungi incertae sedis</taxon>
        <taxon>Mucoromycota</taxon>
        <taxon>Glomeromycotina</taxon>
        <taxon>Glomeromycetes</taxon>
        <taxon>Archaeosporales</taxon>
        <taxon>Ambisporaceae</taxon>
        <taxon>Ambispora</taxon>
    </lineage>
</organism>
<comment type="caution">
    <text evidence="1">The sequence shown here is derived from an EMBL/GenBank/DDBJ whole genome shotgun (WGS) entry which is preliminary data.</text>
</comment>
<sequence length="66" mass="7391">MTNHLAIKVFLNIPLKQVSKRHVVAPPAAIVADESVLDLYCYRYETFNPALHICILYILNLGAPPT</sequence>
<dbReference type="Proteomes" id="UP000789508">
    <property type="component" value="Unassembled WGS sequence"/>
</dbReference>
<evidence type="ECO:0000313" key="1">
    <source>
        <dbReference type="EMBL" id="CAG8733705.1"/>
    </source>
</evidence>
<gene>
    <name evidence="1" type="ORF">ALEPTO_LOCUS12713</name>
</gene>
<reference evidence="1" key="1">
    <citation type="submission" date="2021-06" db="EMBL/GenBank/DDBJ databases">
        <authorList>
            <person name="Kallberg Y."/>
            <person name="Tangrot J."/>
            <person name="Rosling A."/>
        </authorList>
    </citation>
    <scope>NUCLEOTIDE SEQUENCE</scope>
    <source>
        <strain evidence="1">FL130A</strain>
    </source>
</reference>
<proteinExistence type="predicted"/>
<evidence type="ECO:0000313" key="2">
    <source>
        <dbReference type="Proteomes" id="UP000789508"/>
    </source>
</evidence>